<protein>
    <recommendedName>
        <fullName evidence="3">Big-1 domain-containing protein</fullName>
    </recommendedName>
</protein>
<organism evidence="1 2">
    <name type="scientific">Allokutzneria multivorans</name>
    <dbReference type="NCBI Taxonomy" id="1142134"/>
    <lineage>
        <taxon>Bacteria</taxon>
        <taxon>Bacillati</taxon>
        <taxon>Actinomycetota</taxon>
        <taxon>Actinomycetes</taxon>
        <taxon>Pseudonocardiales</taxon>
        <taxon>Pseudonocardiaceae</taxon>
        <taxon>Allokutzneria</taxon>
    </lineage>
</organism>
<evidence type="ECO:0000313" key="2">
    <source>
        <dbReference type="Proteomes" id="UP001501747"/>
    </source>
</evidence>
<sequence>MRRAAGTALLRDVRIVALSQGVPVRSAAAAVLTGLTLAATAVLAPAAAAAVPTSLSTKGFLSRDSSQPLWAATVTLTSTLAEKGTTKRVAGEKITFTSTWDNGALCEAVTTASGIASCSAEITDERTLVSIQSSDGYRATFTGSAGHAAVQTPGSARWAH</sequence>
<dbReference type="Proteomes" id="UP001501747">
    <property type="component" value="Unassembled WGS sequence"/>
</dbReference>
<keyword evidence="2" id="KW-1185">Reference proteome</keyword>
<name>A0ABP7QTV0_9PSEU</name>
<gene>
    <name evidence="1" type="ORF">GCM10022247_02460</name>
</gene>
<comment type="caution">
    <text evidence="1">The sequence shown here is derived from an EMBL/GenBank/DDBJ whole genome shotgun (WGS) entry which is preliminary data.</text>
</comment>
<dbReference type="EMBL" id="BAABAL010000003">
    <property type="protein sequence ID" value="GAA3987683.1"/>
    <property type="molecule type" value="Genomic_DNA"/>
</dbReference>
<proteinExistence type="predicted"/>
<reference evidence="2" key="1">
    <citation type="journal article" date="2019" name="Int. J. Syst. Evol. Microbiol.">
        <title>The Global Catalogue of Microorganisms (GCM) 10K type strain sequencing project: providing services to taxonomists for standard genome sequencing and annotation.</title>
        <authorList>
            <consortium name="The Broad Institute Genomics Platform"/>
            <consortium name="The Broad Institute Genome Sequencing Center for Infectious Disease"/>
            <person name="Wu L."/>
            <person name="Ma J."/>
        </authorList>
    </citation>
    <scope>NUCLEOTIDE SEQUENCE [LARGE SCALE GENOMIC DNA]</scope>
    <source>
        <strain evidence="2">JCM 17342</strain>
    </source>
</reference>
<evidence type="ECO:0008006" key="3">
    <source>
        <dbReference type="Google" id="ProtNLM"/>
    </source>
</evidence>
<accession>A0ABP7QTV0</accession>
<evidence type="ECO:0000313" key="1">
    <source>
        <dbReference type="EMBL" id="GAA3987683.1"/>
    </source>
</evidence>